<reference evidence="4 5" key="1">
    <citation type="submission" date="2015-10" db="EMBL/GenBank/DDBJ databases">
        <title>Corynebacteirum lowii and Corynebacterium oculi species nova, derived from human clinical disease and and emended description of Corynebacterium mastiditis.</title>
        <authorList>
            <person name="Bernard K."/>
            <person name="Pacheco A.L."/>
            <person name="Mcdougall C."/>
            <person name="Burtx T."/>
            <person name="Weibe D."/>
            <person name="Tyler S."/>
            <person name="Olson A.B."/>
            <person name="Cnockaert M."/>
            <person name="Eguchi H."/>
            <person name="Kuwahara T."/>
            <person name="Nakayama-Imaohji H."/>
            <person name="Boudewijins M."/>
            <person name="Van Hoecke F."/>
            <person name="Bernier A.-M."/>
            <person name="Vandamme P."/>
        </authorList>
    </citation>
    <scope>NUCLEOTIDE SEQUENCE [LARGE SCALE GENOMIC DNA]</scope>
    <source>
        <strain evidence="4 5">NML 130206</strain>
    </source>
</reference>
<feature type="domain" description="HTH tetR-type" evidence="3">
    <location>
        <begin position="10"/>
        <end position="70"/>
    </location>
</feature>
<dbReference type="GO" id="GO:0000976">
    <property type="term" value="F:transcription cis-regulatory region binding"/>
    <property type="evidence" value="ECO:0007669"/>
    <property type="project" value="TreeGrafter"/>
</dbReference>
<dbReference type="InterPro" id="IPR041490">
    <property type="entry name" value="KstR2_TetR_C"/>
</dbReference>
<evidence type="ECO:0000313" key="4">
    <source>
        <dbReference type="EMBL" id="KQB86951.1"/>
    </source>
</evidence>
<dbReference type="EMBL" id="LKEV01000002">
    <property type="protein sequence ID" value="KQB86951.1"/>
    <property type="molecule type" value="Genomic_DNA"/>
</dbReference>
<proteinExistence type="predicted"/>
<dbReference type="PRINTS" id="PR00455">
    <property type="entry name" value="HTHTETR"/>
</dbReference>
<comment type="caution">
    <text evidence="4">The sequence shown here is derived from an EMBL/GenBank/DDBJ whole genome shotgun (WGS) entry which is preliminary data.</text>
</comment>
<dbReference type="PANTHER" id="PTHR30055">
    <property type="entry name" value="HTH-TYPE TRANSCRIPTIONAL REGULATOR RUTR"/>
    <property type="match status" value="1"/>
</dbReference>
<evidence type="ECO:0000256" key="1">
    <source>
        <dbReference type="ARBA" id="ARBA00023125"/>
    </source>
</evidence>
<keyword evidence="5" id="KW-1185">Reference proteome</keyword>
<evidence type="ECO:0000259" key="3">
    <source>
        <dbReference type="PROSITE" id="PS50977"/>
    </source>
</evidence>
<dbReference type="PANTHER" id="PTHR30055:SF200">
    <property type="entry name" value="HTH-TYPE TRANSCRIPTIONAL REPRESSOR BDCR"/>
    <property type="match status" value="1"/>
</dbReference>
<accession>A0A0Q0U4R4</accession>
<dbReference type="PATRIC" id="fig|1544413.3.peg.1169"/>
<dbReference type="SUPFAM" id="SSF48498">
    <property type="entry name" value="Tetracyclin repressor-like, C-terminal domain"/>
    <property type="match status" value="1"/>
</dbReference>
<dbReference type="Proteomes" id="UP000050488">
    <property type="component" value="Unassembled WGS sequence"/>
</dbReference>
<dbReference type="GO" id="GO:0003700">
    <property type="term" value="F:DNA-binding transcription factor activity"/>
    <property type="evidence" value="ECO:0007669"/>
    <property type="project" value="TreeGrafter"/>
</dbReference>
<dbReference type="InterPro" id="IPR036271">
    <property type="entry name" value="Tet_transcr_reg_TetR-rel_C_sf"/>
</dbReference>
<sequence length="196" mass="21853">MGRVIRMANEQRKAQIAAAALHLFGHRGYNATGMEDIAGQVGMATSSLYNHVGSKRELLTDLILSTLRGLLEYHREGLRGIQDPSEKLHTAMSLHVRYHALHAQATRVVSNEIAHLDAPSRAQATQLRREYVRYWQEILRVGVESGDFRVADVKVSAYSLIDMGLGVCLWFDPRATYSAEELGEIYADMALRSVAS</sequence>
<evidence type="ECO:0000313" key="5">
    <source>
        <dbReference type="Proteomes" id="UP000050488"/>
    </source>
</evidence>
<keyword evidence="1 2" id="KW-0238">DNA-binding</keyword>
<dbReference type="InterPro" id="IPR001647">
    <property type="entry name" value="HTH_TetR"/>
</dbReference>
<dbReference type="SUPFAM" id="SSF46689">
    <property type="entry name" value="Homeodomain-like"/>
    <property type="match status" value="1"/>
</dbReference>
<feature type="DNA-binding region" description="H-T-H motif" evidence="2">
    <location>
        <begin position="33"/>
        <end position="52"/>
    </location>
</feature>
<protein>
    <submittedName>
        <fullName evidence="4">HTH-type transcriptional repressor KstR2</fullName>
    </submittedName>
</protein>
<evidence type="ECO:0000256" key="2">
    <source>
        <dbReference type="PROSITE-ProRule" id="PRU00335"/>
    </source>
</evidence>
<dbReference type="Pfam" id="PF17932">
    <property type="entry name" value="TetR_C_24"/>
    <property type="match status" value="1"/>
</dbReference>
<dbReference type="InterPro" id="IPR009057">
    <property type="entry name" value="Homeodomain-like_sf"/>
</dbReference>
<dbReference type="InterPro" id="IPR050109">
    <property type="entry name" value="HTH-type_TetR-like_transc_reg"/>
</dbReference>
<dbReference type="AlphaFoldDB" id="A0A0Q0U4R4"/>
<gene>
    <name evidence="4" type="primary">kstR2</name>
    <name evidence="4" type="ORF">Clow_01162</name>
</gene>
<dbReference type="STRING" id="1544413.Clow_01162"/>
<organism evidence="4 5">
    <name type="scientific">Corynebacterium lowii</name>
    <dbReference type="NCBI Taxonomy" id="1544413"/>
    <lineage>
        <taxon>Bacteria</taxon>
        <taxon>Bacillati</taxon>
        <taxon>Actinomycetota</taxon>
        <taxon>Actinomycetes</taxon>
        <taxon>Mycobacteriales</taxon>
        <taxon>Corynebacteriaceae</taxon>
        <taxon>Corynebacterium</taxon>
    </lineage>
</organism>
<dbReference type="PROSITE" id="PS50977">
    <property type="entry name" value="HTH_TETR_2"/>
    <property type="match status" value="1"/>
</dbReference>
<name>A0A0Q0U4R4_9CORY</name>
<dbReference type="Pfam" id="PF00440">
    <property type="entry name" value="TetR_N"/>
    <property type="match status" value="1"/>
</dbReference>
<dbReference type="Gene3D" id="1.10.357.10">
    <property type="entry name" value="Tetracycline Repressor, domain 2"/>
    <property type="match status" value="1"/>
</dbReference>